<dbReference type="Proteomes" id="UP001331936">
    <property type="component" value="Unassembled WGS sequence"/>
</dbReference>
<feature type="domain" description="Mce/MlaD" evidence="1">
    <location>
        <begin position="35"/>
        <end position="109"/>
    </location>
</feature>
<dbReference type="PANTHER" id="PTHR33371:SF4">
    <property type="entry name" value="INTERMEMBRANE PHOSPHOLIPID TRANSPORT SYSTEM BINDING PROTEIN MLAD"/>
    <property type="match status" value="1"/>
</dbReference>
<reference evidence="3 4" key="1">
    <citation type="submission" date="2023-08" db="EMBL/GenBank/DDBJ databases">
        <authorList>
            <person name="Girao M."/>
            <person name="Carvalho M.F."/>
        </authorList>
    </citation>
    <scope>NUCLEOTIDE SEQUENCE [LARGE SCALE GENOMIC DNA]</scope>
    <source>
        <strain evidence="3 4">CC-R104</strain>
    </source>
</reference>
<protein>
    <submittedName>
        <fullName evidence="3">MCE family protein</fullName>
    </submittedName>
</protein>
<dbReference type="InterPro" id="IPR005693">
    <property type="entry name" value="Mce"/>
</dbReference>
<dbReference type="InterPro" id="IPR024516">
    <property type="entry name" value="Mce_C"/>
</dbReference>
<feature type="domain" description="Mammalian cell entry C-terminal" evidence="2">
    <location>
        <begin position="116"/>
        <end position="313"/>
    </location>
</feature>
<comment type="caution">
    <text evidence="3">The sequence shown here is derived from an EMBL/GenBank/DDBJ whole genome shotgun (WGS) entry which is preliminary data.</text>
</comment>
<evidence type="ECO:0000259" key="1">
    <source>
        <dbReference type="Pfam" id="PF02470"/>
    </source>
</evidence>
<gene>
    <name evidence="3" type="ORF">Q8814_17510</name>
</gene>
<accession>A0ABU7JVN3</accession>
<dbReference type="PANTHER" id="PTHR33371">
    <property type="entry name" value="INTERMEMBRANE PHOSPHOLIPID TRANSPORT SYSTEM BINDING PROTEIN MLAD-RELATED"/>
    <property type="match status" value="1"/>
</dbReference>
<dbReference type="PROSITE" id="PS00430">
    <property type="entry name" value="TONB_DEPENDENT_REC_1"/>
    <property type="match status" value="1"/>
</dbReference>
<sequence length="370" mass="38393">MPMMSRVSMVGIAAIAAVATVTFFGIRAAVPGDDTITVTAQFDNGAGLYVGNSVAVLGIPVGQVDVIHPRGTHVAVTMSIDADIELPADVQAVAVSTSVLTDRHVELTPVYRGGPTLGNGAVIGIERTRTPIEFDRLLAMADTLSLQLQGDGAGDGPVARLLAAGEEMTAGQGTGIGSALGELSEALRLGPDGGAQTRNELTEIIDNLASLSTAASANDQDIRDFGSAVYQLSNVLAESGIGFGDTGAQVNEILLQASELLLSNRESLQSTAANAETVTRALADYRREIAEFLDLTPLLMNNAYNAMDQENGGARVHAQLEKVAFDSQLVKEVCNLLGMRQLGCSTGALADFGPDFGIPSMLEGLAGLPR</sequence>
<organism evidence="3 4">
    <name type="scientific">Rhodococcus chondri</name>
    <dbReference type="NCBI Taxonomy" id="3065941"/>
    <lineage>
        <taxon>Bacteria</taxon>
        <taxon>Bacillati</taxon>
        <taxon>Actinomycetota</taxon>
        <taxon>Actinomycetes</taxon>
        <taxon>Mycobacteriales</taxon>
        <taxon>Nocardiaceae</taxon>
        <taxon>Rhodococcus</taxon>
    </lineage>
</organism>
<dbReference type="InterPro" id="IPR010916">
    <property type="entry name" value="TonB_box_CS"/>
</dbReference>
<keyword evidence="4" id="KW-1185">Reference proteome</keyword>
<name>A0ABU7JVN3_9NOCA</name>
<evidence type="ECO:0000313" key="3">
    <source>
        <dbReference type="EMBL" id="MEE2033895.1"/>
    </source>
</evidence>
<dbReference type="Pfam" id="PF02470">
    <property type="entry name" value="MlaD"/>
    <property type="match status" value="1"/>
</dbReference>
<proteinExistence type="predicted"/>
<dbReference type="InterPro" id="IPR003399">
    <property type="entry name" value="Mce/MlaD"/>
</dbReference>
<evidence type="ECO:0000259" key="2">
    <source>
        <dbReference type="Pfam" id="PF11887"/>
    </source>
</evidence>
<evidence type="ECO:0000313" key="4">
    <source>
        <dbReference type="Proteomes" id="UP001331936"/>
    </source>
</evidence>
<dbReference type="EMBL" id="JAUZMZ010000106">
    <property type="protein sequence ID" value="MEE2033895.1"/>
    <property type="molecule type" value="Genomic_DNA"/>
</dbReference>
<dbReference type="Pfam" id="PF11887">
    <property type="entry name" value="Mce4_CUP1"/>
    <property type="match status" value="1"/>
</dbReference>
<dbReference type="NCBIfam" id="TIGR00996">
    <property type="entry name" value="Mtu_fam_mce"/>
    <property type="match status" value="1"/>
</dbReference>
<dbReference type="InterPro" id="IPR052336">
    <property type="entry name" value="MlaD_Phospholipid_Transporter"/>
</dbReference>